<keyword evidence="5 9" id="KW-0032">Aminotransferase</keyword>
<organism evidence="11 12">
    <name type="scientific">Phaeospirillum tilakii</name>
    <dbReference type="NCBI Taxonomy" id="741673"/>
    <lineage>
        <taxon>Bacteria</taxon>
        <taxon>Pseudomonadati</taxon>
        <taxon>Pseudomonadota</taxon>
        <taxon>Alphaproteobacteria</taxon>
        <taxon>Rhodospirillales</taxon>
        <taxon>Rhodospirillaceae</taxon>
        <taxon>Phaeospirillum</taxon>
    </lineage>
</organism>
<dbReference type="Gene3D" id="3.40.640.10">
    <property type="entry name" value="Type I PLP-dependent aspartate aminotransferase-like (Major domain)"/>
    <property type="match status" value="1"/>
</dbReference>
<dbReference type="RefSeq" id="WP_377318603.1">
    <property type="nucleotide sequence ID" value="NZ_JBHUIY010000046.1"/>
</dbReference>
<evidence type="ECO:0000256" key="5">
    <source>
        <dbReference type="ARBA" id="ARBA00022576"/>
    </source>
</evidence>
<protein>
    <recommendedName>
        <fullName evidence="9">Histidinol-phosphate aminotransferase</fullName>
        <ecNumber evidence="9">2.6.1.9</ecNumber>
    </recommendedName>
    <alternativeName>
        <fullName evidence="9">Imidazole acetol-phosphate transaminase</fullName>
    </alternativeName>
</protein>
<name>A0ABW5CDS3_9PROT</name>
<dbReference type="InterPro" id="IPR050106">
    <property type="entry name" value="HistidinolP_aminotransfase"/>
</dbReference>
<evidence type="ECO:0000256" key="1">
    <source>
        <dbReference type="ARBA" id="ARBA00001933"/>
    </source>
</evidence>
<evidence type="ECO:0000256" key="6">
    <source>
        <dbReference type="ARBA" id="ARBA00022679"/>
    </source>
</evidence>
<dbReference type="EMBL" id="JBHUIY010000046">
    <property type="protein sequence ID" value="MFD2235419.1"/>
    <property type="molecule type" value="Genomic_DNA"/>
</dbReference>
<accession>A0ABW5CDS3</accession>
<comment type="cofactor">
    <cofactor evidence="1 9">
        <name>pyridoxal 5'-phosphate</name>
        <dbReference type="ChEBI" id="CHEBI:597326"/>
    </cofactor>
</comment>
<keyword evidence="9" id="KW-0028">Amino-acid biosynthesis</keyword>
<dbReference type="InterPro" id="IPR004839">
    <property type="entry name" value="Aminotransferase_I/II_large"/>
</dbReference>
<dbReference type="SUPFAM" id="SSF53383">
    <property type="entry name" value="PLP-dependent transferases"/>
    <property type="match status" value="1"/>
</dbReference>
<dbReference type="Pfam" id="PF00155">
    <property type="entry name" value="Aminotran_1_2"/>
    <property type="match status" value="1"/>
</dbReference>
<reference evidence="12" key="1">
    <citation type="journal article" date="2019" name="Int. J. Syst. Evol. Microbiol.">
        <title>The Global Catalogue of Microorganisms (GCM) 10K type strain sequencing project: providing services to taxonomists for standard genome sequencing and annotation.</title>
        <authorList>
            <consortium name="The Broad Institute Genomics Platform"/>
            <consortium name="The Broad Institute Genome Sequencing Center for Infectious Disease"/>
            <person name="Wu L."/>
            <person name="Ma J."/>
        </authorList>
    </citation>
    <scope>NUCLEOTIDE SEQUENCE [LARGE SCALE GENOMIC DNA]</scope>
    <source>
        <strain evidence="12">KCTC 15012</strain>
    </source>
</reference>
<comment type="subunit">
    <text evidence="4 9">Homodimer.</text>
</comment>
<dbReference type="InterPro" id="IPR015422">
    <property type="entry name" value="PyrdxlP-dep_Trfase_small"/>
</dbReference>
<evidence type="ECO:0000313" key="11">
    <source>
        <dbReference type="EMBL" id="MFD2235419.1"/>
    </source>
</evidence>
<dbReference type="CDD" id="cd00609">
    <property type="entry name" value="AAT_like"/>
    <property type="match status" value="1"/>
</dbReference>
<comment type="similarity">
    <text evidence="3 9">Belongs to the class-II pyridoxal-phosphate-dependent aminotransferase family. Histidinol-phosphate aminotransferase subfamily.</text>
</comment>
<gene>
    <name evidence="9 11" type="primary">hisC</name>
    <name evidence="11" type="ORF">ACFSNB_16570</name>
</gene>
<comment type="pathway">
    <text evidence="2 9">Amino-acid biosynthesis; L-histidine biosynthesis; L-histidine from 5-phospho-alpha-D-ribose 1-diphosphate: step 7/9.</text>
</comment>
<proteinExistence type="inferred from homology"/>
<dbReference type="HAMAP" id="MF_01023">
    <property type="entry name" value="HisC_aminotrans_2"/>
    <property type="match status" value="1"/>
</dbReference>
<evidence type="ECO:0000256" key="3">
    <source>
        <dbReference type="ARBA" id="ARBA00007970"/>
    </source>
</evidence>
<evidence type="ECO:0000256" key="2">
    <source>
        <dbReference type="ARBA" id="ARBA00005011"/>
    </source>
</evidence>
<dbReference type="InterPro" id="IPR005861">
    <property type="entry name" value="HisP_aminotrans"/>
</dbReference>
<dbReference type="Gene3D" id="3.90.1150.10">
    <property type="entry name" value="Aspartate Aminotransferase, domain 1"/>
    <property type="match status" value="1"/>
</dbReference>
<evidence type="ECO:0000256" key="7">
    <source>
        <dbReference type="ARBA" id="ARBA00022898"/>
    </source>
</evidence>
<evidence type="ECO:0000259" key="10">
    <source>
        <dbReference type="Pfam" id="PF00155"/>
    </source>
</evidence>
<dbReference type="GO" id="GO:0004400">
    <property type="term" value="F:histidinol-phosphate transaminase activity"/>
    <property type="evidence" value="ECO:0007669"/>
    <property type="project" value="UniProtKB-EC"/>
</dbReference>
<feature type="domain" description="Aminotransferase class I/classII large" evidence="10">
    <location>
        <begin position="18"/>
        <end position="347"/>
    </location>
</feature>
<dbReference type="PANTHER" id="PTHR43643">
    <property type="entry name" value="HISTIDINOL-PHOSPHATE AMINOTRANSFERASE 2"/>
    <property type="match status" value="1"/>
</dbReference>
<dbReference type="Proteomes" id="UP001597296">
    <property type="component" value="Unassembled WGS sequence"/>
</dbReference>
<comment type="catalytic activity">
    <reaction evidence="8 9">
        <text>L-histidinol phosphate + 2-oxoglutarate = 3-(imidazol-4-yl)-2-oxopropyl phosphate + L-glutamate</text>
        <dbReference type="Rhea" id="RHEA:23744"/>
        <dbReference type="ChEBI" id="CHEBI:16810"/>
        <dbReference type="ChEBI" id="CHEBI:29985"/>
        <dbReference type="ChEBI" id="CHEBI:57766"/>
        <dbReference type="ChEBI" id="CHEBI:57980"/>
        <dbReference type="EC" id="2.6.1.9"/>
    </reaction>
</comment>
<evidence type="ECO:0000256" key="4">
    <source>
        <dbReference type="ARBA" id="ARBA00011738"/>
    </source>
</evidence>
<evidence type="ECO:0000313" key="12">
    <source>
        <dbReference type="Proteomes" id="UP001597296"/>
    </source>
</evidence>
<evidence type="ECO:0000256" key="8">
    <source>
        <dbReference type="ARBA" id="ARBA00047481"/>
    </source>
</evidence>
<dbReference type="PANTHER" id="PTHR43643:SF3">
    <property type="entry name" value="HISTIDINOL-PHOSPHATE AMINOTRANSFERASE"/>
    <property type="match status" value="1"/>
</dbReference>
<dbReference type="EC" id="2.6.1.9" evidence="9"/>
<keyword evidence="6 9" id="KW-0808">Transferase</keyword>
<sequence length="357" mass="37309">MDIRPYVGGESALEGVSRVIKLSSNEGALGPSPKAMAALAELGPESHRYPDGGATRMRAALAAHYGLDPDRIVCGAGSDELLGLLCRSYVGPGDEVLQSEHGFLMYAIAAKASGATPVKAAEIDLVASVDNLLAAVTPRTKVVFLANPNNPTGTYLPTAEVARLRAGLRDDILLVLDAAYAEFVTAEDYSCGNELVDQGDNTVVCRTFSKIYALGGLRLGWAYCPAVIADVLNRTRNPFNVSAAALAAGEAALADGDHFARVKAHNDAWRPWLTDKLAGLGLTVVPSVTNFILVRFPQQPGKTAADADAFLRRRGVIVRAMAGYGLGDSLRITIGTGEENEAVAAALAAFVASGAEG</sequence>
<keyword evidence="9" id="KW-0368">Histidine biosynthesis</keyword>
<evidence type="ECO:0000256" key="9">
    <source>
        <dbReference type="HAMAP-Rule" id="MF_01023"/>
    </source>
</evidence>
<feature type="modified residue" description="N6-(pyridoxal phosphate)lysine" evidence="9">
    <location>
        <position position="210"/>
    </location>
</feature>
<keyword evidence="12" id="KW-1185">Reference proteome</keyword>
<dbReference type="InterPro" id="IPR015421">
    <property type="entry name" value="PyrdxlP-dep_Trfase_major"/>
</dbReference>
<dbReference type="NCBIfam" id="TIGR01141">
    <property type="entry name" value="hisC"/>
    <property type="match status" value="1"/>
</dbReference>
<comment type="caution">
    <text evidence="11">The sequence shown here is derived from an EMBL/GenBank/DDBJ whole genome shotgun (WGS) entry which is preliminary data.</text>
</comment>
<dbReference type="InterPro" id="IPR015424">
    <property type="entry name" value="PyrdxlP-dep_Trfase"/>
</dbReference>
<keyword evidence="7 9" id="KW-0663">Pyridoxal phosphate</keyword>